<dbReference type="InterPro" id="IPR036661">
    <property type="entry name" value="Luciferase-like_sf"/>
</dbReference>
<dbReference type="PANTHER" id="PTHR30137:SF8">
    <property type="entry name" value="BLR5498 PROTEIN"/>
    <property type="match status" value="1"/>
</dbReference>
<proteinExistence type="predicted"/>
<dbReference type="Pfam" id="PF00296">
    <property type="entry name" value="Bac_luciferase"/>
    <property type="match status" value="1"/>
</dbReference>
<dbReference type="EMBL" id="JBGFTU010000026">
    <property type="protein sequence ID" value="MEZ0166691.1"/>
    <property type="molecule type" value="Genomic_DNA"/>
</dbReference>
<dbReference type="Gene3D" id="3.20.20.30">
    <property type="entry name" value="Luciferase-like domain"/>
    <property type="match status" value="1"/>
</dbReference>
<comment type="caution">
    <text evidence="4">The sequence shown here is derived from an EMBL/GenBank/DDBJ whole genome shotgun (WGS) entry which is preliminary data.</text>
</comment>
<dbReference type="InterPro" id="IPR011251">
    <property type="entry name" value="Luciferase-like_dom"/>
</dbReference>
<gene>
    <name evidence="4" type="ORF">AB2L27_18185</name>
</gene>
<organism evidence="4 5">
    <name type="scientific">Kineococcus halophytocola</name>
    <dbReference type="NCBI Taxonomy" id="3234027"/>
    <lineage>
        <taxon>Bacteria</taxon>
        <taxon>Bacillati</taxon>
        <taxon>Actinomycetota</taxon>
        <taxon>Actinomycetes</taxon>
        <taxon>Kineosporiales</taxon>
        <taxon>Kineosporiaceae</taxon>
        <taxon>Kineococcus</taxon>
    </lineage>
</organism>
<keyword evidence="2" id="KW-0503">Monooxygenase</keyword>
<dbReference type="PANTHER" id="PTHR30137">
    <property type="entry name" value="LUCIFERASE-LIKE MONOOXYGENASE"/>
    <property type="match status" value="1"/>
</dbReference>
<keyword evidence="5" id="KW-1185">Reference proteome</keyword>
<evidence type="ECO:0000313" key="5">
    <source>
        <dbReference type="Proteomes" id="UP001565927"/>
    </source>
</evidence>
<evidence type="ECO:0000313" key="4">
    <source>
        <dbReference type="EMBL" id="MEZ0166691.1"/>
    </source>
</evidence>
<accession>A0ABV4H556</accession>
<dbReference type="EC" id="1.-.-.-" evidence="4"/>
<feature type="domain" description="Luciferase-like" evidence="3">
    <location>
        <begin position="9"/>
        <end position="315"/>
    </location>
</feature>
<evidence type="ECO:0000256" key="2">
    <source>
        <dbReference type="ARBA" id="ARBA00023033"/>
    </source>
</evidence>
<dbReference type="SUPFAM" id="SSF51679">
    <property type="entry name" value="Bacterial luciferase-like"/>
    <property type="match status" value="1"/>
</dbReference>
<evidence type="ECO:0000256" key="1">
    <source>
        <dbReference type="ARBA" id="ARBA00023002"/>
    </source>
</evidence>
<keyword evidence="1 4" id="KW-0560">Oxidoreductase</keyword>
<dbReference type="RefSeq" id="WP_370442906.1">
    <property type="nucleotide sequence ID" value="NZ_JBGFTU010000026.1"/>
</dbReference>
<evidence type="ECO:0000259" key="3">
    <source>
        <dbReference type="Pfam" id="PF00296"/>
    </source>
</evidence>
<name>A0ABV4H556_9ACTN</name>
<dbReference type="Proteomes" id="UP001565927">
    <property type="component" value="Unassembled WGS sequence"/>
</dbReference>
<dbReference type="InterPro" id="IPR050766">
    <property type="entry name" value="Bact_Lucif_Oxidored"/>
</dbReference>
<protein>
    <submittedName>
        <fullName evidence="4">LLM class flavin-dependent oxidoreductase</fullName>
        <ecNumber evidence="4">1.-.-.-</ecNumber>
    </submittedName>
</protein>
<sequence>MALHGISLLPDCAPQERSASEYYRDVLTLARQADVWGMSHVKMTEHYLHPYGGYCPSPLTFLTAVAARTTSIRLMTGAAIPAFHHPVQLAATAAMVDVLSGGRLDLGLGRAWLPYEFETFGVPMGESRARYVATVEAVRRLWTGRPVSEDTPFFSYTDAVSFPAPVQDPPPLWGAAVRSPESFQWLARNDIGLMMSVPPLARDYPLTRQMVALYRAEHARVHGGATPPRVALSLPLYVGRDDRSAFAEATGHHRRYLDVWRSAISSWPQEACADYPGYEQMAEHARTMGDVDLRTDGTAVVGGPERVAERIEALQGDLDVDVFLWQVDFGGQDLASMTGSLGRLVDDVLPRLPQYDRTPVPV</sequence>
<dbReference type="GO" id="GO:0016491">
    <property type="term" value="F:oxidoreductase activity"/>
    <property type="evidence" value="ECO:0007669"/>
    <property type="project" value="UniProtKB-KW"/>
</dbReference>
<reference evidence="4 5" key="1">
    <citation type="submission" date="2024-07" db="EMBL/GenBank/DDBJ databases">
        <authorList>
            <person name="Thanompreechachai J."/>
            <person name="Duangmal K."/>
        </authorList>
    </citation>
    <scope>NUCLEOTIDE SEQUENCE [LARGE SCALE GENOMIC DNA]</scope>
    <source>
        <strain evidence="4 5">LSe6-4</strain>
    </source>
</reference>